<feature type="region of interest" description="Disordered" evidence="1">
    <location>
        <begin position="44"/>
        <end position="68"/>
    </location>
</feature>
<protein>
    <submittedName>
        <fullName evidence="2">Uncharacterized protein</fullName>
    </submittedName>
</protein>
<sequence>MPNEYFNYHECEAIVIPPSPTFSLPPPSDQDGGAYALESQMSTDEGNQPIWGASMDNNDISANVDTFK</sequence>
<feature type="compositionally biased region" description="Polar residues" evidence="1">
    <location>
        <begin position="55"/>
        <end position="68"/>
    </location>
</feature>
<name>A0ABR2I520_9EUKA</name>
<gene>
    <name evidence="2" type="ORF">M9Y10_015923</name>
</gene>
<reference evidence="2 3" key="1">
    <citation type="submission" date="2024-04" db="EMBL/GenBank/DDBJ databases">
        <title>Tritrichomonas musculus Genome.</title>
        <authorList>
            <person name="Alves-Ferreira E."/>
            <person name="Grigg M."/>
            <person name="Lorenzi H."/>
            <person name="Galac M."/>
        </authorList>
    </citation>
    <scope>NUCLEOTIDE SEQUENCE [LARGE SCALE GENOMIC DNA]</scope>
    <source>
        <strain evidence="2 3">EAF2021</strain>
    </source>
</reference>
<proteinExistence type="predicted"/>
<organism evidence="2 3">
    <name type="scientific">Tritrichomonas musculus</name>
    <dbReference type="NCBI Taxonomy" id="1915356"/>
    <lineage>
        <taxon>Eukaryota</taxon>
        <taxon>Metamonada</taxon>
        <taxon>Parabasalia</taxon>
        <taxon>Tritrichomonadida</taxon>
        <taxon>Tritrichomonadidae</taxon>
        <taxon>Tritrichomonas</taxon>
    </lineage>
</organism>
<accession>A0ABR2I520</accession>
<comment type="caution">
    <text evidence="2">The sequence shown here is derived from an EMBL/GenBank/DDBJ whole genome shotgun (WGS) entry which is preliminary data.</text>
</comment>
<dbReference type="Proteomes" id="UP001470230">
    <property type="component" value="Unassembled WGS sequence"/>
</dbReference>
<evidence type="ECO:0000313" key="2">
    <source>
        <dbReference type="EMBL" id="KAK8857518.1"/>
    </source>
</evidence>
<evidence type="ECO:0000313" key="3">
    <source>
        <dbReference type="Proteomes" id="UP001470230"/>
    </source>
</evidence>
<evidence type="ECO:0000256" key="1">
    <source>
        <dbReference type="SAM" id="MobiDB-lite"/>
    </source>
</evidence>
<keyword evidence="3" id="KW-1185">Reference proteome</keyword>
<dbReference type="EMBL" id="JAPFFF010000020">
    <property type="protein sequence ID" value="KAK8857518.1"/>
    <property type="molecule type" value="Genomic_DNA"/>
</dbReference>